<protein>
    <submittedName>
        <fullName evidence="3">Uncharacterized protein</fullName>
    </submittedName>
</protein>
<feature type="region of interest" description="Disordered" evidence="2">
    <location>
        <begin position="740"/>
        <end position="784"/>
    </location>
</feature>
<dbReference type="AlphaFoldDB" id="A0A448Z0L4"/>
<sequence>MTMQRHTGSGSLSDYVGMAANTTQSSDRSTAGGLGALSAAATSASSSAAAADAAAARTALGLLTSSSSLGSIHSDHAPITSLSRNASLGNNSFRSSLLPSSQANPNGLWGRSATLSSMPLLSPSELTGTADGGGSEALQALMDEHRKRRLQGELKNAFMGPEQIAQQAKADLLQFQPKKRARTMLAESTSNATAAVAAAALESSQKKSALSSYLGSTLGTDNSTLSAAAELAQNSLLLRGTSAPGSTSAASRLALASSGITDLNSSLASLGGAGSNLSNLMHLEQIVRKQQLQEIHQSIQREKLEALQRLSSSTQDVLHDNALLELVLRQQQKNALSSIGGGNNTAALEAQIKALRNQQQQMHLQNANAGQKADNIDKQHRQLSKEESAVANFMRKNSANKNNSSGLASLSTAQIQQMIANRQIQQDEMPLPPSLIPAVSSMDSVAIMQMLLPKNRNAQNPNGANFPINSVGVGQNSAASALLPTSLASTASAPLANLLTPGPFNPNSMAANIGMFGGLGGNSANGLGMIPRSIAAAKIGAAAHMGANGVALHPSASDLIYEQRRLATAAEVSNTVRDSSVGKPPDAFVDRDPDGRARDLPTLLVVPMDHMQLSSHQTLLRYQIEVFRAGEEDTSTHTRGRNKPVQLGQIGIRCRHCKVLPVCRRKRGSVYFPRAVEGFYQAAQNMNSTHLQTGECPLMGDALRREFANLIATRGVSTGAGRAYWAKQARKLGLRNTENGIVFDKTRPEEEEGKKDSKDKKTDDSSDKGTEDKDSTTKKPESTD</sequence>
<evidence type="ECO:0000313" key="4">
    <source>
        <dbReference type="Proteomes" id="UP000291116"/>
    </source>
</evidence>
<gene>
    <name evidence="3" type="ORF">PSNMU_V1.4_AUG-EV-PASAV3_0022840</name>
</gene>
<proteinExistence type="predicted"/>
<organism evidence="3 4">
    <name type="scientific">Pseudo-nitzschia multistriata</name>
    <dbReference type="NCBI Taxonomy" id="183589"/>
    <lineage>
        <taxon>Eukaryota</taxon>
        <taxon>Sar</taxon>
        <taxon>Stramenopiles</taxon>
        <taxon>Ochrophyta</taxon>
        <taxon>Bacillariophyta</taxon>
        <taxon>Bacillariophyceae</taxon>
        <taxon>Bacillariophycidae</taxon>
        <taxon>Bacillariales</taxon>
        <taxon>Bacillariaceae</taxon>
        <taxon>Pseudo-nitzschia</taxon>
    </lineage>
</organism>
<keyword evidence="4" id="KW-1185">Reference proteome</keyword>
<keyword evidence="1" id="KW-0175">Coiled coil</keyword>
<reference evidence="3 4" key="1">
    <citation type="submission" date="2019-01" db="EMBL/GenBank/DDBJ databases">
        <authorList>
            <person name="Ferrante I. M."/>
        </authorList>
    </citation>
    <scope>NUCLEOTIDE SEQUENCE [LARGE SCALE GENOMIC DNA]</scope>
    <source>
        <strain evidence="3 4">B856</strain>
    </source>
</reference>
<dbReference type="OrthoDB" id="48447at2759"/>
<evidence type="ECO:0000256" key="2">
    <source>
        <dbReference type="SAM" id="MobiDB-lite"/>
    </source>
</evidence>
<evidence type="ECO:0000313" key="3">
    <source>
        <dbReference type="EMBL" id="VEU35545.1"/>
    </source>
</evidence>
<feature type="compositionally biased region" description="Basic and acidic residues" evidence="2">
    <location>
        <begin position="744"/>
        <end position="784"/>
    </location>
</feature>
<name>A0A448Z0L4_9STRA</name>
<feature type="coiled-coil region" evidence="1">
    <location>
        <begin position="345"/>
        <end position="386"/>
    </location>
</feature>
<dbReference type="Proteomes" id="UP000291116">
    <property type="component" value="Unassembled WGS sequence"/>
</dbReference>
<dbReference type="EMBL" id="CAACVS010000061">
    <property type="protein sequence ID" value="VEU35545.1"/>
    <property type="molecule type" value="Genomic_DNA"/>
</dbReference>
<accession>A0A448Z0L4</accession>
<evidence type="ECO:0000256" key="1">
    <source>
        <dbReference type="SAM" id="Coils"/>
    </source>
</evidence>